<accession>A0ABW1Y7U1</accession>
<name>A0ABW1Y7U1_STRPL</name>
<reference evidence="2" key="1">
    <citation type="journal article" date="2019" name="Int. J. Syst. Evol. Microbiol.">
        <title>The Global Catalogue of Microorganisms (GCM) 10K type strain sequencing project: providing services to taxonomists for standard genome sequencing and annotation.</title>
        <authorList>
            <consortium name="The Broad Institute Genomics Platform"/>
            <consortium name="The Broad Institute Genome Sequencing Center for Infectious Disease"/>
            <person name="Wu L."/>
            <person name="Ma J."/>
        </authorList>
    </citation>
    <scope>NUCLEOTIDE SEQUENCE [LARGE SCALE GENOMIC DNA]</scope>
    <source>
        <strain evidence="2">JCM 4504</strain>
    </source>
</reference>
<dbReference type="RefSeq" id="WP_386457246.1">
    <property type="nucleotide sequence ID" value="NZ_JBHSUW010000001.1"/>
</dbReference>
<dbReference type="Gene3D" id="3.40.50.720">
    <property type="entry name" value="NAD(P)-binding Rossmann-like Domain"/>
    <property type="match status" value="1"/>
</dbReference>
<sequence length="32" mass="3263">MAKAAVYLASDESAYTAGTVLRVDGGIGQLAY</sequence>
<dbReference type="Proteomes" id="UP001596321">
    <property type="component" value="Unassembled WGS sequence"/>
</dbReference>
<proteinExistence type="predicted"/>
<organism evidence="1 2">
    <name type="scientific">Streptomyces plicatus</name>
    <dbReference type="NCBI Taxonomy" id="1922"/>
    <lineage>
        <taxon>Bacteria</taxon>
        <taxon>Bacillati</taxon>
        <taxon>Actinomycetota</taxon>
        <taxon>Actinomycetes</taxon>
        <taxon>Kitasatosporales</taxon>
        <taxon>Streptomycetaceae</taxon>
        <taxon>Streptomyces</taxon>
        <taxon>Streptomyces rochei group</taxon>
    </lineage>
</organism>
<comment type="caution">
    <text evidence="1">The sequence shown here is derived from an EMBL/GenBank/DDBJ whole genome shotgun (WGS) entry which is preliminary data.</text>
</comment>
<protein>
    <recommendedName>
        <fullName evidence="3">SDR family oxidoreductase</fullName>
    </recommendedName>
</protein>
<evidence type="ECO:0000313" key="1">
    <source>
        <dbReference type="EMBL" id="MFC6506680.1"/>
    </source>
</evidence>
<dbReference type="EMBL" id="JBHSUW010000001">
    <property type="protein sequence ID" value="MFC6506680.1"/>
    <property type="molecule type" value="Genomic_DNA"/>
</dbReference>
<evidence type="ECO:0000313" key="2">
    <source>
        <dbReference type="Proteomes" id="UP001596321"/>
    </source>
</evidence>
<dbReference type="SUPFAM" id="SSF51735">
    <property type="entry name" value="NAD(P)-binding Rossmann-fold domains"/>
    <property type="match status" value="1"/>
</dbReference>
<evidence type="ECO:0008006" key="3">
    <source>
        <dbReference type="Google" id="ProtNLM"/>
    </source>
</evidence>
<keyword evidence="2" id="KW-1185">Reference proteome</keyword>
<gene>
    <name evidence="1" type="ORF">ACFQFF_35835</name>
</gene>
<dbReference type="InterPro" id="IPR036291">
    <property type="entry name" value="NAD(P)-bd_dom_sf"/>
</dbReference>